<sequence>MEIKLTAEVYRLGISLGLLPKEEVIKWADKVIEQMDDPPYEIIEVSLSSKKKLEDIVFILMDVKGEFDNELPPKIILGLLKETLNMTQDMSNVINILDMLIEHLPHSCEWIETEIHYLSDGYYLAEQSIGEHKDILNDLRRFLNQFVDYTKYLSLIN</sequence>
<name>A0ABU8HD11_9BACI</name>
<dbReference type="RefSeq" id="WP_336586512.1">
    <property type="nucleotide sequence ID" value="NZ_JBBAXC010000005.1"/>
</dbReference>
<reference evidence="1 2" key="1">
    <citation type="journal article" date="2018" name="J. Microbiol.">
        <title>Bacillus spongiae sp. nov., isolated from sponge of Jeju Island.</title>
        <authorList>
            <person name="Lee G.E."/>
            <person name="Im W.T."/>
            <person name="Park J.S."/>
        </authorList>
    </citation>
    <scope>NUCLEOTIDE SEQUENCE [LARGE SCALE GENOMIC DNA]</scope>
    <source>
        <strain evidence="1 2">135PIL107-10</strain>
    </source>
</reference>
<dbReference type="EMBL" id="JBBAXC010000005">
    <property type="protein sequence ID" value="MEI5907078.1"/>
    <property type="molecule type" value="Genomic_DNA"/>
</dbReference>
<keyword evidence="2" id="KW-1185">Reference proteome</keyword>
<proteinExistence type="predicted"/>
<evidence type="ECO:0000313" key="2">
    <source>
        <dbReference type="Proteomes" id="UP001312865"/>
    </source>
</evidence>
<accession>A0ABU8HD11</accession>
<evidence type="ECO:0008006" key="3">
    <source>
        <dbReference type="Google" id="ProtNLM"/>
    </source>
</evidence>
<gene>
    <name evidence="1" type="ORF">WAK64_08410</name>
</gene>
<protein>
    <recommendedName>
        <fullName evidence="3">Antitoxin</fullName>
    </recommendedName>
</protein>
<dbReference type="Proteomes" id="UP001312865">
    <property type="component" value="Unassembled WGS sequence"/>
</dbReference>
<evidence type="ECO:0000313" key="1">
    <source>
        <dbReference type="EMBL" id="MEI5907078.1"/>
    </source>
</evidence>
<organism evidence="1 2">
    <name type="scientific">Bacillus spongiae</name>
    <dbReference type="NCBI Taxonomy" id="2683610"/>
    <lineage>
        <taxon>Bacteria</taxon>
        <taxon>Bacillati</taxon>
        <taxon>Bacillota</taxon>
        <taxon>Bacilli</taxon>
        <taxon>Bacillales</taxon>
        <taxon>Bacillaceae</taxon>
        <taxon>Bacillus</taxon>
    </lineage>
</organism>
<comment type="caution">
    <text evidence="1">The sequence shown here is derived from an EMBL/GenBank/DDBJ whole genome shotgun (WGS) entry which is preliminary data.</text>
</comment>